<dbReference type="PANTHER" id="PTHR39472">
    <property type="entry name" value="EXPRESSED PROTEIN"/>
    <property type="match status" value="1"/>
</dbReference>
<evidence type="ECO:0000313" key="3">
    <source>
        <dbReference type="Proteomes" id="UP000054342"/>
    </source>
</evidence>
<dbReference type="AlphaFoldDB" id="A0A0D2ETP3"/>
<sequence>MANNNNNNNNNAFPALDTSMAGPNRTTTSPTTSHPGSAANGNGAGPANYMATLPVGHQQDLNFLYNQIQELGTLLRSNREQVNSVTRTAEEVATRAIRTTDDGGELQEPDRAKMREIERELAKAKQLVELYKHEQKENTNLIAMYEEALGTATEQIRNYCSGIEERFLAQRRHYNNLLQQEKDDHLQSRLDRDHWYAQTLKVCEMVRTAFRLRTDEWCEEYTIISGLQAQVRCYRRILDMEPEAPEEELGWPYLKELPLNDQA</sequence>
<dbReference type="EMBL" id="KN847318">
    <property type="protein sequence ID" value="KIW58100.1"/>
    <property type="molecule type" value="Genomic_DNA"/>
</dbReference>
<accession>A0A0D2ETP3</accession>
<feature type="region of interest" description="Disordered" evidence="1">
    <location>
        <begin position="1"/>
        <end position="45"/>
    </location>
</feature>
<name>A0A0D2ETP3_9EURO</name>
<proteinExistence type="predicted"/>
<dbReference type="PANTHER" id="PTHR39472:SF1">
    <property type="entry name" value="EXPRESSED PROTEIN"/>
    <property type="match status" value="1"/>
</dbReference>
<feature type="compositionally biased region" description="Low complexity" evidence="1">
    <location>
        <begin position="26"/>
        <end position="45"/>
    </location>
</feature>
<dbReference type="HOGENOM" id="CLU_048445_0_0_1"/>
<evidence type="ECO:0000313" key="2">
    <source>
        <dbReference type="EMBL" id="KIW58100.1"/>
    </source>
</evidence>
<protein>
    <submittedName>
        <fullName evidence="2">Uncharacterized protein</fullName>
    </submittedName>
</protein>
<dbReference type="GeneID" id="25324558"/>
<evidence type="ECO:0000256" key="1">
    <source>
        <dbReference type="SAM" id="MobiDB-lite"/>
    </source>
</evidence>
<dbReference type="Proteomes" id="UP000054342">
    <property type="component" value="Unassembled WGS sequence"/>
</dbReference>
<organism evidence="2 3">
    <name type="scientific">Exophiala xenobiotica</name>
    <dbReference type="NCBI Taxonomy" id="348802"/>
    <lineage>
        <taxon>Eukaryota</taxon>
        <taxon>Fungi</taxon>
        <taxon>Dikarya</taxon>
        <taxon>Ascomycota</taxon>
        <taxon>Pezizomycotina</taxon>
        <taxon>Eurotiomycetes</taxon>
        <taxon>Chaetothyriomycetidae</taxon>
        <taxon>Chaetothyriales</taxon>
        <taxon>Herpotrichiellaceae</taxon>
        <taxon>Exophiala</taxon>
    </lineage>
</organism>
<dbReference type="STRING" id="348802.A0A0D2ETP3"/>
<dbReference type="OrthoDB" id="21214at2759"/>
<gene>
    <name evidence="2" type="ORF">PV05_02650</name>
</gene>
<reference evidence="2 3" key="1">
    <citation type="submission" date="2015-01" db="EMBL/GenBank/DDBJ databases">
        <title>The Genome Sequence of Exophiala xenobiotica CBS118157.</title>
        <authorList>
            <consortium name="The Broad Institute Genomics Platform"/>
            <person name="Cuomo C."/>
            <person name="de Hoog S."/>
            <person name="Gorbushina A."/>
            <person name="Stielow B."/>
            <person name="Teixiera M."/>
            <person name="Abouelleil A."/>
            <person name="Chapman S.B."/>
            <person name="Priest M."/>
            <person name="Young S.K."/>
            <person name="Wortman J."/>
            <person name="Nusbaum C."/>
            <person name="Birren B."/>
        </authorList>
    </citation>
    <scope>NUCLEOTIDE SEQUENCE [LARGE SCALE GENOMIC DNA]</scope>
    <source>
        <strain evidence="2 3">CBS 118157</strain>
    </source>
</reference>
<feature type="compositionally biased region" description="Low complexity" evidence="1">
    <location>
        <begin position="1"/>
        <end position="11"/>
    </location>
</feature>
<dbReference type="RefSeq" id="XP_013318684.1">
    <property type="nucleotide sequence ID" value="XM_013463230.1"/>
</dbReference>
<keyword evidence="3" id="KW-1185">Reference proteome</keyword>